<gene>
    <name evidence="5" type="ORF">PFICI_04887</name>
</gene>
<dbReference type="AlphaFoldDB" id="W3XCV0"/>
<keyword evidence="2" id="KW-0812">Transmembrane</keyword>
<dbReference type="Gene3D" id="2.60.120.200">
    <property type="match status" value="1"/>
</dbReference>
<reference evidence="6" key="1">
    <citation type="journal article" date="2015" name="BMC Genomics">
        <title>Genomic and transcriptomic analysis of the endophytic fungus Pestalotiopsis fici reveals its lifestyle and high potential for synthesis of natural products.</title>
        <authorList>
            <person name="Wang X."/>
            <person name="Zhang X."/>
            <person name="Liu L."/>
            <person name="Xiang M."/>
            <person name="Wang W."/>
            <person name="Sun X."/>
            <person name="Che Y."/>
            <person name="Guo L."/>
            <person name="Liu G."/>
            <person name="Guo L."/>
            <person name="Wang C."/>
            <person name="Yin W.B."/>
            <person name="Stadler M."/>
            <person name="Zhang X."/>
            <person name="Liu X."/>
        </authorList>
    </citation>
    <scope>NUCLEOTIDE SEQUENCE [LARGE SCALE GENOMIC DNA]</scope>
    <source>
        <strain evidence="6">W106-1 / CGMCC3.15140</strain>
    </source>
</reference>
<feature type="domain" description="WSC" evidence="3">
    <location>
        <begin position="369"/>
        <end position="462"/>
    </location>
</feature>
<evidence type="ECO:0000259" key="4">
    <source>
        <dbReference type="PROSITE" id="PS51762"/>
    </source>
</evidence>
<dbReference type="SMART" id="SM00321">
    <property type="entry name" value="WSC"/>
    <property type="match status" value="1"/>
</dbReference>
<keyword evidence="2" id="KW-1133">Transmembrane helix</keyword>
<evidence type="ECO:0000256" key="1">
    <source>
        <dbReference type="SAM" id="MobiDB-lite"/>
    </source>
</evidence>
<accession>W3XCV0</accession>
<dbReference type="GO" id="GO:0009251">
    <property type="term" value="P:glucan catabolic process"/>
    <property type="evidence" value="ECO:0007669"/>
    <property type="project" value="TreeGrafter"/>
</dbReference>
<dbReference type="SUPFAM" id="SSF49899">
    <property type="entry name" value="Concanavalin A-like lectins/glucanases"/>
    <property type="match status" value="1"/>
</dbReference>
<dbReference type="STRING" id="1229662.W3XCV0"/>
<dbReference type="PANTHER" id="PTHR10963">
    <property type="entry name" value="GLYCOSYL HYDROLASE-RELATED"/>
    <property type="match status" value="1"/>
</dbReference>
<feature type="region of interest" description="Disordered" evidence="1">
    <location>
        <begin position="312"/>
        <end position="333"/>
    </location>
</feature>
<dbReference type="InterPro" id="IPR013320">
    <property type="entry name" value="ConA-like_dom_sf"/>
</dbReference>
<dbReference type="Pfam" id="PF01822">
    <property type="entry name" value="WSC"/>
    <property type="match status" value="1"/>
</dbReference>
<feature type="domain" description="GH16" evidence="4">
    <location>
        <begin position="1"/>
        <end position="272"/>
    </location>
</feature>
<dbReference type="PANTHER" id="PTHR10963:SF24">
    <property type="entry name" value="GLYCOSIDASE C21B10.07-RELATED"/>
    <property type="match status" value="1"/>
</dbReference>
<organism evidence="5 6">
    <name type="scientific">Pestalotiopsis fici (strain W106-1 / CGMCC3.15140)</name>
    <dbReference type="NCBI Taxonomy" id="1229662"/>
    <lineage>
        <taxon>Eukaryota</taxon>
        <taxon>Fungi</taxon>
        <taxon>Dikarya</taxon>
        <taxon>Ascomycota</taxon>
        <taxon>Pezizomycotina</taxon>
        <taxon>Sordariomycetes</taxon>
        <taxon>Xylariomycetidae</taxon>
        <taxon>Amphisphaeriales</taxon>
        <taxon>Sporocadaceae</taxon>
        <taxon>Pestalotiopsis</taxon>
    </lineage>
</organism>
<dbReference type="OrthoDB" id="192832at2759"/>
<dbReference type="CDD" id="cd02181">
    <property type="entry name" value="GH16_fungal_Lam16A_glucanase"/>
    <property type="match status" value="1"/>
</dbReference>
<dbReference type="Proteomes" id="UP000030651">
    <property type="component" value="Unassembled WGS sequence"/>
</dbReference>
<sequence>MSAYTLARHLAGQQLLDSFDFFYGVDPSKGFVNYQERDTALAQGLVSVNEDSGVVRLGVDSTRIYDVELDDGRPSVRLTSKESWNKGLFIADFSRMPSSACGSWPAFWALNNNGDWPVGGEIDIIEGQNGAQTNIFAAHTEAGCSLASEGFEGTSTRDDCGIDLFNRGCTVSATDDNSYGDTFNAIGGGVYAMEWTDDGIMIWHFARGNIPNDIRYRPLTKPDPSNWGAPQALFGGPAGSSCETNKFFYNMSLAINIDFCGDYAGTYWEQSSCSKTYNTSCKAFVANNPSAFENSAWEINYIDVWLRPDNSSTPTNSTLPPFPANGTTTNNTEPASTTSFMLVTLSTTDPTAMPTSANGGLIDDANIDGYTLLGCFGSTDGYTTFEPLADLPDMDNEACVEACKGASKKYAGTALTTCYCADTLGDASSTDNSRCSIPCPGCYLETCGGYVNGTGPVQISTDNGFNSTNPDNTTSVLPRSKFDRRAGPNDLLLTIYGNVTGDILPPPPGIGGDNGTDTGSANGTITTGATATVTTAITVTYTTICATNPAELVVIEYCTTLTIEDCPTAMPSLSGGESPSGGSSGSGLGPITPGNGVAVMTTPPIPMTTCVETCSACGENGQNTITLTIPAAVATGGPDVVVTALTVISVVPQINNGSESMAGNGSYTGNGSTPSPAQINVPVMAGADGVAGLVAWGVMLWLGVFGIAMLL</sequence>
<dbReference type="eggNOG" id="ENOG502RN7K">
    <property type="taxonomic scope" value="Eukaryota"/>
</dbReference>
<dbReference type="OMA" id="TTNNAGC"/>
<dbReference type="GO" id="GO:0004553">
    <property type="term" value="F:hydrolase activity, hydrolyzing O-glycosyl compounds"/>
    <property type="evidence" value="ECO:0007669"/>
    <property type="project" value="InterPro"/>
</dbReference>
<dbReference type="InParanoid" id="W3XCV0"/>
<dbReference type="PROSITE" id="PS51762">
    <property type="entry name" value="GH16_2"/>
    <property type="match status" value="1"/>
</dbReference>
<dbReference type="InterPro" id="IPR050546">
    <property type="entry name" value="Glycosyl_Hydrlase_16"/>
</dbReference>
<dbReference type="EMBL" id="KI912111">
    <property type="protein sequence ID" value="ETS83011.1"/>
    <property type="molecule type" value="Genomic_DNA"/>
</dbReference>
<keyword evidence="2" id="KW-0472">Membrane</keyword>
<dbReference type="RefSeq" id="XP_007831659.1">
    <property type="nucleotide sequence ID" value="XM_007833468.1"/>
</dbReference>
<keyword evidence="6" id="KW-1185">Reference proteome</keyword>
<evidence type="ECO:0008006" key="7">
    <source>
        <dbReference type="Google" id="ProtNLM"/>
    </source>
</evidence>
<evidence type="ECO:0000256" key="2">
    <source>
        <dbReference type="SAM" id="Phobius"/>
    </source>
</evidence>
<dbReference type="InterPro" id="IPR000757">
    <property type="entry name" value="Beta-glucanase-like"/>
</dbReference>
<dbReference type="HOGENOM" id="CLU_015157_1_0_1"/>
<evidence type="ECO:0000259" key="3">
    <source>
        <dbReference type="PROSITE" id="PS51212"/>
    </source>
</evidence>
<proteinExistence type="predicted"/>
<dbReference type="InterPro" id="IPR002889">
    <property type="entry name" value="WSC_carb-bd"/>
</dbReference>
<feature type="compositionally biased region" description="Gly residues" evidence="1">
    <location>
        <begin position="578"/>
        <end position="588"/>
    </location>
</feature>
<dbReference type="GeneID" id="19269900"/>
<name>W3XCV0_PESFW</name>
<protein>
    <recommendedName>
        <fullName evidence="7">GH16 domain-containing protein</fullName>
    </recommendedName>
</protein>
<dbReference type="PROSITE" id="PS51212">
    <property type="entry name" value="WSC"/>
    <property type="match status" value="1"/>
</dbReference>
<feature type="region of interest" description="Disordered" evidence="1">
    <location>
        <begin position="572"/>
        <end position="596"/>
    </location>
</feature>
<dbReference type="Pfam" id="PF26113">
    <property type="entry name" value="GH16_XgeA"/>
    <property type="match status" value="1"/>
</dbReference>
<evidence type="ECO:0000313" key="5">
    <source>
        <dbReference type="EMBL" id="ETS83011.1"/>
    </source>
</evidence>
<feature type="transmembrane region" description="Helical" evidence="2">
    <location>
        <begin position="690"/>
        <end position="710"/>
    </location>
</feature>
<evidence type="ECO:0000313" key="6">
    <source>
        <dbReference type="Proteomes" id="UP000030651"/>
    </source>
</evidence>
<dbReference type="KEGG" id="pfy:PFICI_04887"/>